<keyword evidence="6 17" id="KW-0227">DNA damage</keyword>
<keyword evidence="13 17" id="KW-0234">DNA repair</keyword>
<evidence type="ECO:0000256" key="5">
    <source>
        <dbReference type="ARBA" id="ARBA00022741"/>
    </source>
</evidence>
<dbReference type="AlphaFoldDB" id="A0AAC9R7D8"/>
<feature type="binding site" evidence="17">
    <location>
        <begin position="639"/>
        <end position="646"/>
    </location>
    <ligand>
        <name>ATP</name>
        <dbReference type="ChEBI" id="CHEBI:30616"/>
    </ligand>
</feature>
<dbReference type="PROSITE" id="PS50893">
    <property type="entry name" value="ABC_TRANSPORTER_2"/>
    <property type="match status" value="2"/>
</dbReference>
<evidence type="ECO:0000256" key="16">
    <source>
        <dbReference type="ARBA" id="ARBA00042156"/>
    </source>
</evidence>
<evidence type="ECO:0000256" key="15">
    <source>
        <dbReference type="ARBA" id="ARBA00039316"/>
    </source>
</evidence>
<keyword evidence="2 17" id="KW-0963">Cytoplasm</keyword>
<feature type="zinc finger region" description="C4-type" evidence="17">
    <location>
        <begin position="738"/>
        <end position="764"/>
    </location>
</feature>
<dbReference type="Pfam" id="PF17760">
    <property type="entry name" value="UvrA_inter"/>
    <property type="match status" value="1"/>
</dbReference>
<dbReference type="Pfam" id="PF17755">
    <property type="entry name" value="UvrA_DNA-bind"/>
    <property type="match status" value="1"/>
</dbReference>
<keyword evidence="10 17" id="KW-0067">ATP-binding</keyword>
<evidence type="ECO:0000256" key="3">
    <source>
        <dbReference type="ARBA" id="ARBA00022723"/>
    </source>
</evidence>
<dbReference type="EMBL" id="CP015904">
    <property type="protein sequence ID" value="ARE14130.1"/>
    <property type="molecule type" value="Genomic_DNA"/>
</dbReference>
<organism evidence="19 20">
    <name type="scientific">Lactococcus lactis subsp. lactis</name>
    <name type="common">Streptococcus lactis</name>
    <dbReference type="NCBI Taxonomy" id="1360"/>
    <lineage>
        <taxon>Bacteria</taxon>
        <taxon>Bacillati</taxon>
        <taxon>Bacillota</taxon>
        <taxon>Bacilli</taxon>
        <taxon>Lactobacillales</taxon>
        <taxon>Streptococcaceae</taxon>
        <taxon>Lactococcus</taxon>
    </lineage>
</organism>
<evidence type="ECO:0000313" key="20">
    <source>
        <dbReference type="Proteomes" id="UP000192067"/>
    </source>
</evidence>
<dbReference type="SUPFAM" id="SSF52540">
    <property type="entry name" value="P-loop containing nucleoside triphosphate hydrolases"/>
    <property type="match status" value="3"/>
</dbReference>
<evidence type="ECO:0000256" key="11">
    <source>
        <dbReference type="ARBA" id="ARBA00022881"/>
    </source>
</evidence>
<dbReference type="InterPro" id="IPR013815">
    <property type="entry name" value="ATP_grasp_subdomain_1"/>
</dbReference>
<keyword evidence="7 17" id="KW-0228">DNA excision</keyword>
<dbReference type="NCBIfam" id="TIGR00630">
    <property type="entry name" value="uvra"/>
    <property type="match status" value="1"/>
</dbReference>
<evidence type="ECO:0000256" key="13">
    <source>
        <dbReference type="ARBA" id="ARBA00023204"/>
    </source>
</evidence>
<keyword evidence="5 17" id="KW-0547">Nucleotide-binding</keyword>
<dbReference type="InterPro" id="IPR027417">
    <property type="entry name" value="P-loop_NTPase"/>
</dbReference>
<evidence type="ECO:0000256" key="8">
    <source>
        <dbReference type="ARBA" id="ARBA00022771"/>
    </source>
</evidence>
<feature type="domain" description="ABC transporter" evidence="18">
    <location>
        <begin position="341"/>
        <end position="592"/>
    </location>
</feature>
<evidence type="ECO:0000256" key="14">
    <source>
        <dbReference type="ARBA" id="ARBA00038000"/>
    </source>
</evidence>
<evidence type="ECO:0000256" key="17">
    <source>
        <dbReference type="HAMAP-Rule" id="MF_00205"/>
    </source>
</evidence>
<evidence type="ECO:0000256" key="10">
    <source>
        <dbReference type="ARBA" id="ARBA00022840"/>
    </source>
</evidence>
<keyword evidence="11 17" id="KW-0267">Excision nuclease</keyword>
<dbReference type="Proteomes" id="UP000192067">
    <property type="component" value="Chromosome"/>
</dbReference>
<name>A0AAC9R7D8_LACLL</name>
<dbReference type="Gene3D" id="1.20.1580.10">
    <property type="entry name" value="ABC transporter ATPase like domain"/>
    <property type="match status" value="2"/>
</dbReference>
<keyword evidence="17" id="KW-0742">SOS response</keyword>
<dbReference type="GO" id="GO:0008270">
    <property type="term" value="F:zinc ion binding"/>
    <property type="evidence" value="ECO:0007669"/>
    <property type="project" value="UniProtKB-UniRule"/>
</dbReference>
<sequence>MPQDKIVIHGAREHNLKNIDVEIPRDKLVVVTGVSGSGKSSLAFETLYAEGQRRYVESLSAYARQFLGNMDKPDVDSIDGLSPAISIDQKTTSKNPRSTVGTVTEINDYLRLLYARVGTPYCVNGHGKISAQSVEEIVEQILELPEKTRLQILAPVVRTKKGTHVKMFERIQKDGYVRVRVDGEVYDISELPELDKNKKHNIEIVIDRIVVKEGIRSRLFDSVEAALHQAEGYVIVDKMDGSELLFSEFYACPVCGFTVPELEPRLFSFNAPFGSCPDCDGLGVKLEPDVDLLIPDTSKTLREGAIIYWYGKASTYYPALLEQAMEQFGIDLDRPWEKLSEKEQQIVLYGNGDKLFHFLHEGDFGLRDQDMTFVGVIPNLWRRYRSGMSESAREMARSYMTELTCTTCHGYRLNDQALSVKVGEKNIAEFSILSIGDTLDYVKSLVLSANNEIIAKPILKEIKDRLTFLKNVGLDYLTLSRSSGTLSGGESQRIRLATQIGSNLSGVLYILDEPSIGLHQRDNDRLIESLQKMRDLGNTLIVVEHDEDTMMAADWLIDVGPGAGDLGGEIIASGTPKQVMKNKKSLTGQYLSGKRAIPVPEKRRAIDKKKMVKITGASENNLQNLDVEFPMGVMTAVTGVSGSGKSTLVNSILKKSLAQKLNHNSEKPGKHKKITGYEGIERLIDIDQSPIGRTPRSNPATYTSVFDDIRDLFANTNEAKIRGYKKGRFSFNVKGGRCEACSGDGIIKIEMHFLPDVYVPCEVCHGRRYNSETLEVHYKGKNISEVLDMRVSDGLEFFRHIPKIERKLQTIVDVGLGYVTLGQPATTLSGGEAQRMKLASELQKRSNGKAFYILDEPTTGLHSEDIATLIQVLDRLVEQGNTIVVIEHNLDVIKTADYIIDLGPEGGAGGGTILAKGRPEEVAKVADSYTGQYLKAKLEK</sequence>
<feature type="zinc finger region" description="C4-type" evidence="17">
    <location>
        <begin position="252"/>
        <end position="279"/>
    </location>
</feature>
<reference evidence="19 20" key="1">
    <citation type="journal article" date="2017" name="BMC Genomics">
        <title>Comparative and functional genomics of the Lactococcus lactis taxon; insights into evolution and niche adaptation.</title>
        <authorList>
            <person name="Kelleher P."/>
            <person name="Bottacini F."/>
            <person name="Mahony J."/>
            <person name="Kilcawley K.N."/>
            <person name="van Sinderen D."/>
        </authorList>
    </citation>
    <scope>NUCLEOTIDE SEQUENCE [LARGE SCALE GENOMIC DNA]</scope>
    <source>
        <strain evidence="19 20">UC11</strain>
    </source>
</reference>
<dbReference type="InterPro" id="IPR017871">
    <property type="entry name" value="ABC_transporter-like_CS"/>
</dbReference>
<dbReference type="CDD" id="cd03271">
    <property type="entry name" value="ABC_UvrA_II"/>
    <property type="match status" value="1"/>
</dbReference>
<evidence type="ECO:0000313" key="19">
    <source>
        <dbReference type="EMBL" id="ARE14130.1"/>
    </source>
</evidence>
<dbReference type="CDD" id="cd03270">
    <property type="entry name" value="ABC_UvrA_I"/>
    <property type="match status" value="1"/>
</dbReference>
<dbReference type="GO" id="GO:0016887">
    <property type="term" value="F:ATP hydrolysis activity"/>
    <property type="evidence" value="ECO:0007669"/>
    <property type="project" value="InterPro"/>
</dbReference>
<dbReference type="GO" id="GO:0009381">
    <property type="term" value="F:excinuclease ABC activity"/>
    <property type="evidence" value="ECO:0007669"/>
    <property type="project" value="UniProtKB-UniRule"/>
</dbReference>
<feature type="binding site" evidence="17">
    <location>
        <begin position="33"/>
        <end position="40"/>
    </location>
    <ligand>
        <name>ATP</name>
        <dbReference type="ChEBI" id="CHEBI:30616"/>
    </ligand>
</feature>
<dbReference type="PANTHER" id="PTHR43152:SF3">
    <property type="entry name" value="UVRABC SYSTEM PROTEIN A"/>
    <property type="match status" value="1"/>
</dbReference>
<evidence type="ECO:0000256" key="4">
    <source>
        <dbReference type="ARBA" id="ARBA00022737"/>
    </source>
</evidence>
<evidence type="ECO:0000256" key="2">
    <source>
        <dbReference type="ARBA" id="ARBA00022490"/>
    </source>
</evidence>
<protein>
    <recommendedName>
        <fullName evidence="15 17">UvrABC system protein A</fullName>
        <shortName evidence="17">UvrA protein</shortName>
    </recommendedName>
    <alternativeName>
        <fullName evidence="16 17">Excinuclease ABC subunit A</fullName>
    </alternativeName>
</protein>
<keyword evidence="9 17" id="KW-0862">Zinc</keyword>
<keyword evidence="3 17" id="KW-0479">Metal-binding</keyword>
<dbReference type="GO" id="GO:0009380">
    <property type="term" value="C:excinuclease repair complex"/>
    <property type="evidence" value="ECO:0007669"/>
    <property type="project" value="InterPro"/>
</dbReference>
<feature type="domain" description="ABC transporter" evidence="18">
    <location>
        <begin position="606"/>
        <end position="935"/>
    </location>
</feature>
<dbReference type="Gene3D" id="1.10.8.280">
    <property type="entry name" value="ABC transporter ATPase domain-like"/>
    <property type="match status" value="1"/>
</dbReference>
<evidence type="ECO:0000256" key="1">
    <source>
        <dbReference type="ARBA" id="ARBA00004496"/>
    </source>
</evidence>
<gene>
    <name evidence="17" type="primary">uvrA</name>
    <name evidence="19" type="ORF">LLUC11_1803</name>
</gene>
<dbReference type="PANTHER" id="PTHR43152">
    <property type="entry name" value="UVRABC SYSTEM PROTEIN A"/>
    <property type="match status" value="1"/>
</dbReference>
<dbReference type="NCBIfam" id="NF001503">
    <property type="entry name" value="PRK00349.1"/>
    <property type="match status" value="1"/>
</dbReference>
<dbReference type="InterPro" id="IPR041552">
    <property type="entry name" value="UvrA_DNA-bd"/>
</dbReference>
<evidence type="ECO:0000256" key="7">
    <source>
        <dbReference type="ARBA" id="ARBA00022769"/>
    </source>
</evidence>
<evidence type="ECO:0000256" key="9">
    <source>
        <dbReference type="ARBA" id="ARBA00022833"/>
    </source>
</evidence>
<dbReference type="GO" id="GO:0006289">
    <property type="term" value="P:nucleotide-excision repair"/>
    <property type="evidence" value="ECO:0007669"/>
    <property type="project" value="UniProtKB-UniRule"/>
</dbReference>
<keyword evidence="12 17" id="KW-0238">DNA-binding</keyword>
<dbReference type="InterPro" id="IPR003439">
    <property type="entry name" value="ABC_transporter-like_ATP-bd"/>
</dbReference>
<dbReference type="Gene3D" id="3.30.1490.20">
    <property type="entry name" value="ATP-grasp fold, A domain"/>
    <property type="match status" value="1"/>
</dbReference>
<dbReference type="GO" id="GO:0005737">
    <property type="term" value="C:cytoplasm"/>
    <property type="evidence" value="ECO:0007669"/>
    <property type="project" value="UniProtKB-SubCell"/>
</dbReference>
<accession>A0AAC9R7D8</accession>
<evidence type="ECO:0000256" key="6">
    <source>
        <dbReference type="ARBA" id="ARBA00022763"/>
    </source>
</evidence>
<dbReference type="FunFam" id="1.20.1580.10:FF:000002">
    <property type="entry name" value="UvrABC system protein A"/>
    <property type="match status" value="1"/>
</dbReference>
<dbReference type="GO" id="GO:0009432">
    <property type="term" value="P:SOS response"/>
    <property type="evidence" value="ECO:0007669"/>
    <property type="project" value="UniProtKB-UniRule"/>
</dbReference>
<keyword evidence="4 17" id="KW-0677">Repeat</keyword>
<evidence type="ECO:0000259" key="18">
    <source>
        <dbReference type="PROSITE" id="PS50893"/>
    </source>
</evidence>
<comment type="subunit">
    <text evidence="17">Forms a heterotetramer with UvrB during the search for lesions.</text>
</comment>
<proteinExistence type="inferred from homology"/>
<dbReference type="GO" id="GO:0003677">
    <property type="term" value="F:DNA binding"/>
    <property type="evidence" value="ECO:0007669"/>
    <property type="project" value="UniProtKB-UniRule"/>
</dbReference>
<dbReference type="Gene3D" id="3.40.50.300">
    <property type="entry name" value="P-loop containing nucleotide triphosphate hydrolases"/>
    <property type="match status" value="2"/>
</dbReference>
<comment type="function">
    <text evidence="17">The UvrABC repair system catalyzes the recognition and processing of DNA lesions. UvrA is an ATPase and a DNA-binding protein. A damage recognition complex composed of 2 UvrA and 2 UvrB subunits scans DNA for abnormalities. When the presence of a lesion has been verified by UvrB, the UvrA molecules dissociate.</text>
</comment>
<dbReference type="InterPro" id="IPR041102">
    <property type="entry name" value="UvrA_inter"/>
</dbReference>
<dbReference type="HAMAP" id="MF_00205">
    <property type="entry name" value="UvrA"/>
    <property type="match status" value="1"/>
</dbReference>
<keyword evidence="8 17" id="KW-0863">Zinc-finger</keyword>
<comment type="similarity">
    <text evidence="14 17">Belongs to the ABC transporter superfamily. UvrA family.</text>
</comment>
<dbReference type="InterPro" id="IPR004602">
    <property type="entry name" value="UvrA"/>
</dbReference>
<dbReference type="RefSeq" id="WP_081200050.1">
    <property type="nucleotide sequence ID" value="NZ_CP015903.2"/>
</dbReference>
<dbReference type="PROSITE" id="PS00211">
    <property type="entry name" value="ABC_TRANSPORTER_1"/>
    <property type="match status" value="2"/>
</dbReference>
<comment type="subcellular location">
    <subcellularLocation>
        <location evidence="1 17">Cytoplasm</location>
    </subcellularLocation>
</comment>
<evidence type="ECO:0000256" key="12">
    <source>
        <dbReference type="ARBA" id="ARBA00023125"/>
    </source>
</evidence>
<dbReference type="GO" id="GO:0005524">
    <property type="term" value="F:ATP binding"/>
    <property type="evidence" value="ECO:0007669"/>
    <property type="project" value="UniProtKB-UniRule"/>
</dbReference>